<reference evidence="7" key="1">
    <citation type="submission" date="2021-01" db="EMBL/GenBank/DDBJ databases">
        <title>Whole genome shotgun sequence of Virgisporangium aliadipatigenens NBRC 105644.</title>
        <authorList>
            <person name="Komaki H."/>
            <person name="Tamura T."/>
        </authorList>
    </citation>
    <scope>NUCLEOTIDE SEQUENCE</scope>
    <source>
        <strain evidence="7">NBRC 105644</strain>
    </source>
</reference>
<dbReference type="AlphaFoldDB" id="A0A8J4DSX2"/>
<evidence type="ECO:0000313" key="8">
    <source>
        <dbReference type="Proteomes" id="UP000619260"/>
    </source>
</evidence>
<organism evidence="7 8">
    <name type="scientific">Virgisporangium aliadipatigenens</name>
    <dbReference type="NCBI Taxonomy" id="741659"/>
    <lineage>
        <taxon>Bacteria</taxon>
        <taxon>Bacillati</taxon>
        <taxon>Actinomycetota</taxon>
        <taxon>Actinomycetes</taxon>
        <taxon>Micromonosporales</taxon>
        <taxon>Micromonosporaceae</taxon>
        <taxon>Virgisporangium</taxon>
    </lineage>
</organism>
<dbReference type="InterPro" id="IPR020476">
    <property type="entry name" value="Nudix_hydrolase"/>
</dbReference>
<feature type="compositionally biased region" description="Polar residues" evidence="5">
    <location>
        <begin position="1"/>
        <end position="13"/>
    </location>
</feature>
<dbReference type="GO" id="GO:0006753">
    <property type="term" value="P:nucleoside phosphate metabolic process"/>
    <property type="evidence" value="ECO:0007669"/>
    <property type="project" value="TreeGrafter"/>
</dbReference>
<dbReference type="PANTHER" id="PTHR11839:SF18">
    <property type="entry name" value="NUDIX HYDROLASE DOMAIN-CONTAINING PROTEIN"/>
    <property type="match status" value="1"/>
</dbReference>
<evidence type="ECO:0000256" key="2">
    <source>
        <dbReference type="ARBA" id="ARBA00005582"/>
    </source>
</evidence>
<keyword evidence="8" id="KW-1185">Reference proteome</keyword>
<dbReference type="PROSITE" id="PS00893">
    <property type="entry name" value="NUDIX_BOX"/>
    <property type="match status" value="1"/>
</dbReference>
<dbReference type="Proteomes" id="UP000619260">
    <property type="component" value="Unassembled WGS sequence"/>
</dbReference>
<gene>
    <name evidence="7" type="ORF">Val02_54670</name>
</gene>
<sequence>MLSAQSRSTSDPCTDNPRFRGEMTRWKVHGTRPAYQSPWVEVWRDDVELPDGDRIDHHVIKFPRASVGAVAVDGDRTLLIWRHRYITDTWGWEIPAGWVDPGEDPAVAAGREIEEETGYRAGSVEHMFTYHPLAGISTMRYTVFLATGLIHIGEPTDRAETVEVAWLPLAELPRLAADRQITDGPSLSALSYYRGMHLA</sequence>
<comment type="similarity">
    <text evidence="2 4">Belongs to the Nudix hydrolase family.</text>
</comment>
<dbReference type="Gene3D" id="3.90.79.10">
    <property type="entry name" value="Nucleoside Triphosphate Pyrophosphohydrolase"/>
    <property type="match status" value="1"/>
</dbReference>
<evidence type="ECO:0000256" key="1">
    <source>
        <dbReference type="ARBA" id="ARBA00001946"/>
    </source>
</evidence>
<dbReference type="GO" id="GO:0005829">
    <property type="term" value="C:cytosol"/>
    <property type="evidence" value="ECO:0007669"/>
    <property type="project" value="TreeGrafter"/>
</dbReference>
<feature type="region of interest" description="Disordered" evidence="5">
    <location>
        <begin position="1"/>
        <end position="20"/>
    </location>
</feature>
<dbReference type="PRINTS" id="PR00502">
    <property type="entry name" value="NUDIXFAMILY"/>
</dbReference>
<evidence type="ECO:0000256" key="3">
    <source>
        <dbReference type="ARBA" id="ARBA00022801"/>
    </source>
</evidence>
<dbReference type="PROSITE" id="PS51462">
    <property type="entry name" value="NUDIX"/>
    <property type="match status" value="1"/>
</dbReference>
<evidence type="ECO:0000256" key="4">
    <source>
        <dbReference type="RuleBase" id="RU003476"/>
    </source>
</evidence>
<feature type="domain" description="Nudix hydrolase" evidence="6">
    <location>
        <begin position="62"/>
        <end position="189"/>
    </location>
</feature>
<comment type="cofactor">
    <cofactor evidence="1">
        <name>Mg(2+)</name>
        <dbReference type="ChEBI" id="CHEBI:18420"/>
    </cofactor>
</comment>
<evidence type="ECO:0000313" key="7">
    <source>
        <dbReference type="EMBL" id="GIJ48581.1"/>
    </source>
</evidence>
<dbReference type="GO" id="GO:0016462">
    <property type="term" value="F:pyrophosphatase activity"/>
    <property type="evidence" value="ECO:0007669"/>
    <property type="project" value="UniProtKB-ARBA"/>
</dbReference>
<dbReference type="InterPro" id="IPR015797">
    <property type="entry name" value="NUDIX_hydrolase-like_dom_sf"/>
</dbReference>
<accession>A0A8J4DSX2</accession>
<dbReference type="SUPFAM" id="SSF55811">
    <property type="entry name" value="Nudix"/>
    <property type="match status" value="1"/>
</dbReference>
<comment type="caution">
    <text evidence="7">The sequence shown here is derived from an EMBL/GenBank/DDBJ whole genome shotgun (WGS) entry which is preliminary data.</text>
</comment>
<dbReference type="CDD" id="cd03424">
    <property type="entry name" value="NUDIX_ADPRase_Nudt5_UGPPase_Nudt14"/>
    <property type="match status" value="1"/>
</dbReference>
<keyword evidence="3 4" id="KW-0378">Hydrolase</keyword>
<dbReference type="InterPro" id="IPR020084">
    <property type="entry name" value="NUDIX_hydrolase_CS"/>
</dbReference>
<dbReference type="InterPro" id="IPR000086">
    <property type="entry name" value="NUDIX_hydrolase_dom"/>
</dbReference>
<dbReference type="Pfam" id="PF00293">
    <property type="entry name" value="NUDIX"/>
    <property type="match status" value="1"/>
</dbReference>
<dbReference type="PANTHER" id="PTHR11839">
    <property type="entry name" value="UDP/ADP-SUGAR PYROPHOSPHATASE"/>
    <property type="match status" value="1"/>
</dbReference>
<evidence type="ECO:0000256" key="5">
    <source>
        <dbReference type="SAM" id="MobiDB-lite"/>
    </source>
</evidence>
<dbReference type="EMBL" id="BOPF01000021">
    <property type="protein sequence ID" value="GIJ48581.1"/>
    <property type="molecule type" value="Genomic_DNA"/>
</dbReference>
<evidence type="ECO:0000259" key="6">
    <source>
        <dbReference type="PROSITE" id="PS51462"/>
    </source>
</evidence>
<dbReference type="GO" id="GO:0019693">
    <property type="term" value="P:ribose phosphate metabolic process"/>
    <property type="evidence" value="ECO:0007669"/>
    <property type="project" value="TreeGrafter"/>
</dbReference>
<name>A0A8J4DSX2_9ACTN</name>
<protein>
    <submittedName>
        <fullName evidence="7">NUDIX hydrolase</fullName>
    </submittedName>
</protein>
<proteinExistence type="inferred from homology"/>